<protein>
    <submittedName>
        <fullName evidence="1">DUF1330 domain-containing protein</fullName>
    </submittedName>
</protein>
<sequence length="100" mass="11942">MIYITQLIYIQEGQEEVFHEFESFAIPLMEKYNGKLIQRIRPDQTAFIAGEEEKPYEIHIVSFDSQSDFDQFKMDEDRKKLIPLKEQSVRSIFMFQGTKI</sequence>
<dbReference type="EMBL" id="CP106679">
    <property type="protein sequence ID" value="UXP33530.1"/>
    <property type="molecule type" value="Genomic_DNA"/>
</dbReference>
<dbReference type="Proteomes" id="UP001065174">
    <property type="component" value="Chromosome"/>
</dbReference>
<dbReference type="RefSeq" id="WP_262310959.1">
    <property type="nucleotide sequence ID" value="NZ_CP106679.1"/>
</dbReference>
<dbReference type="Gene3D" id="3.30.70.100">
    <property type="match status" value="1"/>
</dbReference>
<name>A0ABY6CSN5_9BACT</name>
<keyword evidence="2" id="KW-1185">Reference proteome</keyword>
<reference evidence="1" key="1">
    <citation type="submission" date="2022-09" db="EMBL/GenBank/DDBJ databases">
        <title>Comparative genomics and taxonomic characterization of three novel marine species of genus Reichenbachiella exhibiting antioxidant and polysaccharide degradation activities.</title>
        <authorList>
            <person name="Muhammad N."/>
            <person name="Lee Y.-J."/>
            <person name="Ko J."/>
            <person name="Kim S.-G."/>
        </authorList>
    </citation>
    <scope>NUCLEOTIDE SEQUENCE</scope>
    <source>
        <strain evidence="1">BKB1-1</strain>
    </source>
</reference>
<evidence type="ECO:0000313" key="1">
    <source>
        <dbReference type="EMBL" id="UXP33530.1"/>
    </source>
</evidence>
<proteinExistence type="predicted"/>
<organism evidence="1 2">
    <name type="scientific">Reichenbachiella agarivorans</name>
    <dbReference type="NCBI Taxonomy" id="2979464"/>
    <lineage>
        <taxon>Bacteria</taxon>
        <taxon>Pseudomonadati</taxon>
        <taxon>Bacteroidota</taxon>
        <taxon>Cytophagia</taxon>
        <taxon>Cytophagales</taxon>
        <taxon>Reichenbachiellaceae</taxon>
        <taxon>Reichenbachiella</taxon>
    </lineage>
</organism>
<gene>
    <name evidence="1" type="ORF">N6H18_06130</name>
</gene>
<accession>A0ABY6CSN5</accession>
<evidence type="ECO:0000313" key="2">
    <source>
        <dbReference type="Proteomes" id="UP001065174"/>
    </source>
</evidence>